<dbReference type="SUPFAM" id="SSF53187">
    <property type="entry name" value="Zn-dependent exopeptidases"/>
    <property type="match status" value="1"/>
</dbReference>
<dbReference type="GO" id="GO:0009253">
    <property type="term" value="P:peptidoglycan catabolic process"/>
    <property type="evidence" value="ECO:0007669"/>
    <property type="project" value="InterPro"/>
</dbReference>
<organism evidence="5 6">
    <name type="scientific">Paenibacillus xerothermodurans</name>
    <dbReference type="NCBI Taxonomy" id="1977292"/>
    <lineage>
        <taxon>Bacteria</taxon>
        <taxon>Bacillati</taxon>
        <taxon>Bacillota</taxon>
        <taxon>Bacilli</taxon>
        <taxon>Bacillales</taxon>
        <taxon>Paenibacillaceae</taxon>
        <taxon>Paenibacillus</taxon>
    </lineage>
</organism>
<dbReference type="GO" id="GO:0030288">
    <property type="term" value="C:outer membrane-bounded periplasmic space"/>
    <property type="evidence" value="ECO:0007669"/>
    <property type="project" value="TreeGrafter"/>
</dbReference>
<dbReference type="PANTHER" id="PTHR30404">
    <property type="entry name" value="N-ACETYLMURAMOYL-L-ALANINE AMIDASE"/>
    <property type="match status" value="1"/>
</dbReference>
<dbReference type="InterPro" id="IPR021731">
    <property type="entry name" value="AMIN_dom"/>
</dbReference>
<dbReference type="Pfam" id="PF11741">
    <property type="entry name" value="AMIN"/>
    <property type="match status" value="1"/>
</dbReference>
<dbReference type="GO" id="GO:0008745">
    <property type="term" value="F:N-acetylmuramoyl-L-alanine amidase activity"/>
    <property type="evidence" value="ECO:0007669"/>
    <property type="project" value="InterPro"/>
</dbReference>
<dbReference type="Pfam" id="PF07833">
    <property type="entry name" value="Cu_amine_oxidN1"/>
    <property type="match status" value="1"/>
</dbReference>
<dbReference type="OrthoDB" id="9806267at2"/>
<feature type="region of interest" description="Disordered" evidence="2">
    <location>
        <begin position="151"/>
        <end position="189"/>
    </location>
</feature>
<evidence type="ECO:0000256" key="3">
    <source>
        <dbReference type="SAM" id="SignalP"/>
    </source>
</evidence>
<dbReference type="SMART" id="SM00646">
    <property type="entry name" value="Ami_3"/>
    <property type="match status" value="1"/>
</dbReference>
<sequence>MKLRFVSTFILLLLMAIMLPALASAAPQGSADGIPLFFNGKQLKPEVEPRIIKDVAMVPVRIIAEEMGSKVEWDQAAQKVTITKNSTNIQMVIGQPTATVNGTSKTLAAPPLLIAGNTLLPVRFVAENMGIEVDWHEVQRAVYLKEKAAAAPQPAPGSGSGALPTPAGAGVQPPDKPSTDSPVADGNGKPLPVIKTIDMNASQLLIKADSGELKPKVFTMTGPHRIVIDIPNVVLDPSLYKDAATKSGDTVSNNVYVGHVRYSLFNINPHTVRIVLDMKESAELTWESGWNTSALAGVFKKGAKHKVVIDPGHGAHDPGAKSVTGHTEKQFNLAMGLKVFNLLSQEAQIQPLLTRSDDTFVTLDDRVKFANDHNASLFVSIHGNSYRSTSTGTETYYYKYDSAAFAKVMHKHMAAVTGLPDRGVRQQPFRVVKVTNMPAVLLEVGYLSNWRDASLMYDESFQNKVAAAIVAGIKEQLNIQ</sequence>
<name>A0A2W1P1G3_PAEXE</name>
<dbReference type="Gene3D" id="3.40.630.40">
    <property type="entry name" value="Zn-dependent exopeptidases"/>
    <property type="match status" value="1"/>
</dbReference>
<dbReference type="InterPro" id="IPR012854">
    <property type="entry name" value="Cu_amine_oxidase-like_N"/>
</dbReference>
<comment type="caution">
    <text evidence="5">The sequence shown here is derived from an EMBL/GenBank/DDBJ whole genome shotgun (WGS) entry which is preliminary data.</text>
</comment>
<feature type="domain" description="MurNAc-LAA" evidence="4">
    <location>
        <begin position="367"/>
        <end position="474"/>
    </location>
</feature>
<proteinExistence type="predicted"/>
<dbReference type="InterPro" id="IPR036582">
    <property type="entry name" value="Mao_N_sf"/>
</dbReference>
<feature type="compositionally biased region" description="Low complexity" evidence="2">
    <location>
        <begin position="161"/>
        <end position="170"/>
    </location>
</feature>
<dbReference type="Proteomes" id="UP000214746">
    <property type="component" value="Unassembled WGS sequence"/>
</dbReference>
<evidence type="ECO:0000256" key="2">
    <source>
        <dbReference type="SAM" id="MobiDB-lite"/>
    </source>
</evidence>
<evidence type="ECO:0000256" key="1">
    <source>
        <dbReference type="ARBA" id="ARBA00022801"/>
    </source>
</evidence>
<dbReference type="CDD" id="cd02696">
    <property type="entry name" value="MurNAc-LAA"/>
    <property type="match status" value="1"/>
</dbReference>
<gene>
    <name evidence="5" type="ORF">CBW46_009610</name>
</gene>
<feature type="signal peptide" evidence="3">
    <location>
        <begin position="1"/>
        <end position="25"/>
    </location>
</feature>
<protein>
    <submittedName>
        <fullName evidence="5">AMIN domain-containing protein</fullName>
    </submittedName>
</protein>
<dbReference type="RefSeq" id="WP_089199797.1">
    <property type="nucleotide sequence ID" value="NZ_NHRJ02000004.1"/>
</dbReference>
<keyword evidence="3" id="KW-0732">Signal</keyword>
<reference evidence="5" key="1">
    <citation type="submission" date="2018-06" db="EMBL/GenBank/DDBJ databases">
        <title>Paenibacillus xerothermodurans sp. nov. an extremely dry heat resistant spore forming bacterium isolated from the soil of Cape Canaveral, Florida.</title>
        <authorList>
            <person name="Seuylemezian A."/>
            <person name="Kaur N."/>
            <person name="Patil P."/>
            <person name="Patil P."/>
            <person name="Mayilraj S."/>
            <person name="Vaishampayan P."/>
        </authorList>
    </citation>
    <scope>NUCLEOTIDE SEQUENCE [LARGE SCALE GENOMIC DNA]</scope>
    <source>
        <strain evidence="5">ATCC 27380</strain>
    </source>
</reference>
<evidence type="ECO:0000259" key="4">
    <source>
        <dbReference type="SMART" id="SM00646"/>
    </source>
</evidence>
<keyword evidence="1" id="KW-0378">Hydrolase</keyword>
<accession>A0A2W1P1G3</accession>
<dbReference type="InterPro" id="IPR002508">
    <property type="entry name" value="MurNAc-LAA_cat"/>
</dbReference>
<dbReference type="Pfam" id="PF01520">
    <property type="entry name" value="Amidase_3"/>
    <property type="match status" value="1"/>
</dbReference>
<dbReference type="EMBL" id="NHRJ02000004">
    <property type="protein sequence ID" value="PZE20938.1"/>
    <property type="molecule type" value="Genomic_DNA"/>
</dbReference>
<keyword evidence="6" id="KW-1185">Reference proteome</keyword>
<dbReference type="AlphaFoldDB" id="A0A2W1P1G3"/>
<feature type="chain" id="PRO_5015929953" evidence="3">
    <location>
        <begin position="26"/>
        <end position="480"/>
    </location>
</feature>
<evidence type="ECO:0000313" key="5">
    <source>
        <dbReference type="EMBL" id="PZE20938.1"/>
    </source>
</evidence>
<dbReference type="Gene3D" id="3.30.457.10">
    <property type="entry name" value="Copper amine oxidase-like, N-terminal domain"/>
    <property type="match status" value="1"/>
</dbReference>
<dbReference type="PANTHER" id="PTHR30404:SF0">
    <property type="entry name" value="N-ACETYLMURAMOYL-L-ALANINE AMIDASE AMIC"/>
    <property type="match status" value="1"/>
</dbReference>
<dbReference type="InterPro" id="IPR050695">
    <property type="entry name" value="N-acetylmuramoyl_amidase_3"/>
</dbReference>
<dbReference type="SUPFAM" id="SSF55383">
    <property type="entry name" value="Copper amine oxidase, domain N"/>
    <property type="match status" value="1"/>
</dbReference>
<evidence type="ECO:0000313" key="6">
    <source>
        <dbReference type="Proteomes" id="UP000214746"/>
    </source>
</evidence>
<dbReference type="Gene3D" id="2.60.40.3500">
    <property type="match status" value="1"/>
</dbReference>